<dbReference type="EMBL" id="CAKMMW010000005">
    <property type="protein sequence ID" value="CAH1203020.1"/>
    <property type="molecule type" value="Genomic_DNA"/>
</dbReference>
<sequence>MKKKVLISMIALGLAIPFNVMNAASYSVFYLNGDPAPPNEDGDAVNFASGMNSLGYSLNSFNSTLGSYTRPTVSNILNAKNSTFMYISGHGMPDTEMFVGPLTNPTDSFAASFDFNKSWNYWNTTRDDLYNYVGSSEIGKDYIDGTGTMTNSRWDGEMKWLFLGACSQLDYKASDTSDSYPSKPDAVYNGLYAASIWGRTMLGYKSVYDSYYGIYRNVPKRLHGIAGYYGSAPAGTADNTAISSFFQYMDASIIRNIRTAWQDANYNSNWGVLVHRSNADDFVPGRQSGLTADTTGTPVIDLYRKDSSNYNVPMLSSYASTVNSSDIKAEVFESQGVTFKIATNIPSSQESVISNLYAEQVIPDFVKLGNKLVGSKNQIVENKDGKAILSDKKIVALSQEGKLEYRNLEIPDKNKQPDDFKEEQAIQKAKKFLEDQNLLPEDTYVDNVYKTVRVNDILNETQNPSTDVLEYHVSLKHKFDGKTLNGDEIWVSINTSGVSAMKYKWHNVSVKEKSGNTNKLITPNEALIKFKDEIHKQWKVSPESDITEIDQQFIFDEKLGEFKPAWKIVANYDAPVFIDARRGK</sequence>
<evidence type="ECO:0008006" key="4">
    <source>
        <dbReference type="Google" id="ProtNLM"/>
    </source>
</evidence>
<keyword evidence="3" id="KW-1185">Reference proteome</keyword>
<accession>A0ABM9C5V2</accession>
<organism evidence="2 3">
    <name type="scientific">Paenibacillus allorhizoplanae</name>
    <dbReference type="NCBI Taxonomy" id="2905648"/>
    <lineage>
        <taxon>Bacteria</taxon>
        <taxon>Bacillati</taxon>
        <taxon>Bacillota</taxon>
        <taxon>Bacilli</taxon>
        <taxon>Bacillales</taxon>
        <taxon>Paenibacillaceae</taxon>
        <taxon>Paenibacillus</taxon>
    </lineage>
</organism>
<protein>
    <recommendedName>
        <fullName evidence="4">Gingipain domain-containing protein</fullName>
    </recommendedName>
</protein>
<dbReference type="Proteomes" id="UP000838821">
    <property type="component" value="Unassembled WGS sequence"/>
</dbReference>
<dbReference type="RefSeq" id="WP_236287061.1">
    <property type="nucleotide sequence ID" value="NZ_CAKMMW010000005.1"/>
</dbReference>
<comment type="caution">
    <text evidence="2">The sequence shown here is derived from an EMBL/GenBank/DDBJ whole genome shotgun (WGS) entry which is preliminary data.</text>
</comment>
<evidence type="ECO:0000313" key="2">
    <source>
        <dbReference type="EMBL" id="CAH1203020.1"/>
    </source>
</evidence>
<gene>
    <name evidence="2" type="ORF">PAECIP111891_02203</name>
</gene>
<evidence type="ECO:0000256" key="1">
    <source>
        <dbReference type="SAM" id="SignalP"/>
    </source>
</evidence>
<name>A0ABM9C5V2_9BACL</name>
<proteinExistence type="predicted"/>
<keyword evidence="1" id="KW-0732">Signal</keyword>
<feature type="chain" id="PRO_5045787594" description="Gingipain domain-containing protein" evidence="1">
    <location>
        <begin position="24"/>
        <end position="584"/>
    </location>
</feature>
<evidence type="ECO:0000313" key="3">
    <source>
        <dbReference type="Proteomes" id="UP000838821"/>
    </source>
</evidence>
<feature type="signal peptide" evidence="1">
    <location>
        <begin position="1"/>
        <end position="23"/>
    </location>
</feature>
<reference evidence="2" key="1">
    <citation type="submission" date="2022-01" db="EMBL/GenBank/DDBJ databases">
        <authorList>
            <person name="Criscuolo A."/>
        </authorList>
    </citation>
    <scope>NUCLEOTIDE SEQUENCE</scope>
    <source>
        <strain evidence="2">CIP111891</strain>
    </source>
</reference>